<evidence type="ECO:0000313" key="12">
    <source>
        <dbReference type="EMBL" id="AMD20736.1"/>
    </source>
</evidence>
<evidence type="ECO:0000256" key="7">
    <source>
        <dbReference type="ARBA" id="ARBA00023136"/>
    </source>
</evidence>
<feature type="compositionally biased region" description="Polar residues" evidence="9">
    <location>
        <begin position="1"/>
        <end position="12"/>
    </location>
</feature>
<feature type="region of interest" description="Disordered" evidence="9">
    <location>
        <begin position="1"/>
        <end position="37"/>
    </location>
</feature>
<accession>A0A0X8HSP2</accession>
<dbReference type="GO" id="GO:0015031">
    <property type="term" value="P:protein transport"/>
    <property type="evidence" value="ECO:0007669"/>
    <property type="project" value="UniProtKB-KW"/>
</dbReference>
<evidence type="ECO:0000256" key="3">
    <source>
        <dbReference type="ARBA" id="ARBA00022692"/>
    </source>
</evidence>
<reference evidence="12 13" key="1">
    <citation type="submission" date="2016-01" db="EMBL/GenBank/DDBJ databases">
        <title>Genome sequence of the yeast Holleya sinecauda.</title>
        <authorList>
            <person name="Dietrich F.S."/>
        </authorList>
    </citation>
    <scope>NUCLEOTIDE SEQUENCE [LARGE SCALE GENOMIC DNA]</scope>
    <source>
        <strain evidence="12 13">ATCC 58844</strain>
    </source>
</reference>
<evidence type="ECO:0000256" key="6">
    <source>
        <dbReference type="ARBA" id="ARBA00023034"/>
    </source>
</evidence>
<protein>
    <submittedName>
        <fullName evidence="12">HDL008Cp</fullName>
    </submittedName>
</protein>
<feature type="domain" description="T-SNARE coiled-coil homology" evidence="11">
    <location>
        <begin position="45"/>
        <end position="107"/>
    </location>
</feature>
<dbReference type="InterPro" id="IPR000727">
    <property type="entry name" value="T_SNARE_dom"/>
</dbReference>
<sequence>MSIRSDQGTVHQRTLLFGSKPNNPTERASSPYNSSSIDYSQSTLAQLESQSDGHVNIMRDKVKALKDLSLKMGEEIRGSSNTIEGLENTFEQTRTKLKRTFNRMMIMAKNSTISFKTWLLIILAVFLLFGYVWIF</sequence>
<dbReference type="OrthoDB" id="261831at2759"/>
<dbReference type="AlphaFoldDB" id="A0A0X8HSP2"/>
<dbReference type="SMART" id="SM00397">
    <property type="entry name" value="t_SNARE"/>
    <property type="match status" value="1"/>
</dbReference>
<keyword evidence="7 10" id="KW-0472">Membrane</keyword>
<evidence type="ECO:0000256" key="10">
    <source>
        <dbReference type="SAM" id="Phobius"/>
    </source>
</evidence>
<dbReference type="PROSITE" id="PS50192">
    <property type="entry name" value="T_SNARE"/>
    <property type="match status" value="1"/>
</dbReference>
<dbReference type="GO" id="GO:0000139">
    <property type="term" value="C:Golgi membrane"/>
    <property type="evidence" value="ECO:0007669"/>
    <property type="project" value="UniProtKB-SubCell"/>
</dbReference>
<dbReference type="GeneID" id="28723996"/>
<dbReference type="InterPro" id="IPR039899">
    <property type="entry name" value="BET1_SNARE"/>
</dbReference>
<evidence type="ECO:0000256" key="1">
    <source>
        <dbReference type="ARBA" id="ARBA00004394"/>
    </source>
</evidence>
<gene>
    <name evidence="12" type="ORF">AW171_hschr42643</name>
</gene>
<evidence type="ECO:0000313" key="13">
    <source>
        <dbReference type="Proteomes" id="UP000243052"/>
    </source>
</evidence>
<dbReference type="STRING" id="45286.A0A0X8HSP2"/>
<dbReference type="SUPFAM" id="SSF58038">
    <property type="entry name" value="SNARE fusion complex"/>
    <property type="match status" value="1"/>
</dbReference>
<evidence type="ECO:0000256" key="5">
    <source>
        <dbReference type="ARBA" id="ARBA00022989"/>
    </source>
</evidence>
<keyword evidence="6" id="KW-0333">Golgi apparatus</keyword>
<dbReference type="RefSeq" id="XP_017987732.1">
    <property type="nucleotide sequence ID" value="XM_018131690.1"/>
</dbReference>
<dbReference type="PANTHER" id="PTHR12791">
    <property type="entry name" value="GOLGI SNARE BET1-RELATED"/>
    <property type="match status" value="1"/>
</dbReference>
<keyword evidence="5 10" id="KW-1133">Transmembrane helix</keyword>
<keyword evidence="13" id="KW-1185">Reference proteome</keyword>
<evidence type="ECO:0000259" key="11">
    <source>
        <dbReference type="PROSITE" id="PS50192"/>
    </source>
</evidence>
<evidence type="ECO:0000256" key="2">
    <source>
        <dbReference type="ARBA" id="ARBA00022448"/>
    </source>
</evidence>
<keyword evidence="4" id="KW-0653">Protein transport</keyword>
<feature type="transmembrane region" description="Helical" evidence="10">
    <location>
        <begin position="113"/>
        <end position="134"/>
    </location>
</feature>
<organism evidence="12 13">
    <name type="scientific">Eremothecium sinecaudum</name>
    <dbReference type="NCBI Taxonomy" id="45286"/>
    <lineage>
        <taxon>Eukaryota</taxon>
        <taxon>Fungi</taxon>
        <taxon>Dikarya</taxon>
        <taxon>Ascomycota</taxon>
        <taxon>Saccharomycotina</taxon>
        <taxon>Saccharomycetes</taxon>
        <taxon>Saccharomycetales</taxon>
        <taxon>Saccharomycetaceae</taxon>
        <taxon>Eremothecium</taxon>
    </lineage>
</organism>
<dbReference type="EMBL" id="CP014244">
    <property type="protein sequence ID" value="AMD20736.1"/>
    <property type="molecule type" value="Genomic_DNA"/>
</dbReference>
<evidence type="ECO:0000256" key="4">
    <source>
        <dbReference type="ARBA" id="ARBA00022927"/>
    </source>
</evidence>
<dbReference type="Gene3D" id="1.20.5.110">
    <property type="match status" value="1"/>
</dbReference>
<keyword evidence="3 10" id="KW-0812">Transmembrane</keyword>
<name>A0A0X8HSP2_9SACH</name>
<keyword evidence="2" id="KW-0813">Transport</keyword>
<dbReference type="CDD" id="cd15853">
    <property type="entry name" value="SNARE_Bet1"/>
    <property type="match status" value="1"/>
</dbReference>
<evidence type="ECO:0000256" key="8">
    <source>
        <dbReference type="ARBA" id="ARBA00046280"/>
    </source>
</evidence>
<proteinExistence type="predicted"/>
<evidence type="ECO:0000256" key="9">
    <source>
        <dbReference type="SAM" id="MobiDB-lite"/>
    </source>
</evidence>
<comment type="subcellular location">
    <subcellularLocation>
        <location evidence="8">Endomembrane system</location>
        <topology evidence="8">Single-pass type IV membrane protein</topology>
    </subcellularLocation>
    <subcellularLocation>
        <location evidence="1">Golgi apparatus membrane</location>
    </subcellularLocation>
</comment>
<dbReference type="Proteomes" id="UP000243052">
    <property type="component" value="Chromosome iv"/>
</dbReference>